<reference evidence="2" key="1">
    <citation type="submission" date="2022-07" db="EMBL/GenBank/DDBJ databases">
        <authorList>
            <person name="Macas J."/>
            <person name="Novak P."/>
            <person name="Neumann P."/>
        </authorList>
    </citation>
    <scope>NUCLEOTIDE SEQUENCE</scope>
</reference>
<evidence type="ECO:0000313" key="2">
    <source>
        <dbReference type="EMBL" id="CAH9099065.1"/>
    </source>
</evidence>
<organism evidence="2 3">
    <name type="scientific">Cuscuta epithymum</name>
    <dbReference type="NCBI Taxonomy" id="186058"/>
    <lineage>
        <taxon>Eukaryota</taxon>
        <taxon>Viridiplantae</taxon>
        <taxon>Streptophyta</taxon>
        <taxon>Embryophyta</taxon>
        <taxon>Tracheophyta</taxon>
        <taxon>Spermatophyta</taxon>
        <taxon>Magnoliopsida</taxon>
        <taxon>eudicotyledons</taxon>
        <taxon>Gunneridae</taxon>
        <taxon>Pentapetalae</taxon>
        <taxon>asterids</taxon>
        <taxon>lamiids</taxon>
        <taxon>Solanales</taxon>
        <taxon>Convolvulaceae</taxon>
        <taxon>Cuscuteae</taxon>
        <taxon>Cuscuta</taxon>
        <taxon>Cuscuta subgen. Cuscuta</taxon>
    </lineage>
</organism>
<comment type="caution">
    <text evidence="2">The sequence shown here is derived from an EMBL/GenBank/DDBJ whole genome shotgun (WGS) entry which is preliminary data.</text>
</comment>
<keyword evidence="3" id="KW-1185">Reference proteome</keyword>
<dbReference type="NCBIfam" id="TIGR01640">
    <property type="entry name" value="F_box_assoc_1"/>
    <property type="match status" value="1"/>
</dbReference>
<name>A0AAV0DDX1_9ASTE</name>
<dbReference type="Proteomes" id="UP001152523">
    <property type="component" value="Unassembled WGS sequence"/>
</dbReference>
<dbReference type="PANTHER" id="PTHR31111">
    <property type="entry name" value="BNAA05G37150D PROTEIN-RELATED"/>
    <property type="match status" value="1"/>
</dbReference>
<accession>A0AAV0DDX1</accession>
<dbReference type="PANTHER" id="PTHR31111:SF138">
    <property type="entry name" value="F-BOX ASSOCIATED DOMAIN-CONTAINING PROTEIN"/>
    <property type="match status" value="1"/>
</dbReference>
<dbReference type="InterPro" id="IPR017451">
    <property type="entry name" value="F-box-assoc_interact_dom"/>
</dbReference>
<feature type="domain" description="F-box associated beta-propeller type 3" evidence="1">
    <location>
        <begin position="26"/>
        <end position="166"/>
    </location>
</feature>
<protein>
    <recommendedName>
        <fullName evidence="1">F-box associated beta-propeller type 3 domain-containing protein</fullName>
    </recommendedName>
</protein>
<gene>
    <name evidence="2" type="ORF">CEPIT_LOCUS14735</name>
</gene>
<evidence type="ECO:0000259" key="1">
    <source>
        <dbReference type="Pfam" id="PF08268"/>
    </source>
</evidence>
<dbReference type="EMBL" id="CAMAPF010000104">
    <property type="protein sequence ID" value="CAH9099065.1"/>
    <property type="molecule type" value="Genomic_DNA"/>
</dbReference>
<dbReference type="Pfam" id="PF08268">
    <property type="entry name" value="FBA_3"/>
    <property type="match status" value="1"/>
</dbReference>
<dbReference type="InterPro" id="IPR013187">
    <property type="entry name" value="F-box-assoc_dom_typ3"/>
</dbReference>
<evidence type="ECO:0000313" key="3">
    <source>
        <dbReference type="Proteomes" id="UP001152523"/>
    </source>
</evidence>
<proteinExistence type="predicted"/>
<dbReference type="AlphaFoldDB" id="A0AAV0DDX1"/>
<sequence length="201" mass="22931">MISNYSIISLLIIKTPVLLYIGRYFTNSFCINGVIYCYNVLYGGRWDTFAGCFVLVAFDVRSESLHRIPLPPETYAKDVTNSWVLEISGQFAIINVHENKQFSVWTLETAEKSPSRWKKRSFPFPLDEEIQQAGREFFSRTSINATSSGEIVLLKLNETPSLWVLLGADSVWKKFRIEGIAEYSCEAVVAQNIAQTLFHLE</sequence>